<accession>A0A0R3MZ04</accession>
<dbReference type="SUPFAM" id="SSF53335">
    <property type="entry name" value="S-adenosyl-L-methionine-dependent methyltransferases"/>
    <property type="match status" value="1"/>
</dbReference>
<dbReference type="Gene3D" id="3.40.50.150">
    <property type="entry name" value="Vaccinia Virus protein VP39"/>
    <property type="match status" value="1"/>
</dbReference>
<organism evidence="1 2">
    <name type="scientific">Bradyrhizobium lablabi</name>
    <dbReference type="NCBI Taxonomy" id="722472"/>
    <lineage>
        <taxon>Bacteria</taxon>
        <taxon>Pseudomonadati</taxon>
        <taxon>Pseudomonadota</taxon>
        <taxon>Alphaproteobacteria</taxon>
        <taxon>Hyphomicrobiales</taxon>
        <taxon>Nitrobacteraceae</taxon>
        <taxon>Bradyrhizobium</taxon>
    </lineage>
</organism>
<evidence type="ECO:0008006" key="3">
    <source>
        <dbReference type="Google" id="ProtNLM"/>
    </source>
</evidence>
<dbReference type="OrthoDB" id="9815644at2"/>
<dbReference type="AlphaFoldDB" id="A0A0R3MZ04"/>
<evidence type="ECO:0000313" key="2">
    <source>
        <dbReference type="Proteomes" id="UP000051660"/>
    </source>
</evidence>
<dbReference type="InterPro" id="IPR029063">
    <property type="entry name" value="SAM-dependent_MTases_sf"/>
</dbReference>
<reference evidence="1 2" key="1">
    <citation type="submission" date="2014-03" db="EMBL/GenBank/DDBJ databases">
        <title>Bradyrhizobium valentinum sp. nov., isolated from effective nodules of Lupinus mariae-josephae, a lupine endemic of basic-lime soils in Eastern Spain.</title>
        <authorList>
            <person name="Duran D."/>
            <person name="Rey L."/>
            <person name="Navarro A."/>
            <person name="Busquets A."/>
            <person name="Imperial J."/>
            <person name="Ruiz-Argueso T."/>
        </authorList>
    </citation>
    <scope>NUCLEOTIDE SEQUENCE [LARGE SCALE GENOMIC DNA]</scope>
    <source>
        <strain evidence="1 2">CCBAU 23086</strain>
    </source>
</reference>
<comment type="caution">
    <text evidence="1">The sequence shown here is derived from an EMBL/GenBank/DDBJ whole genome shotgun (WGS) entry which is preliminary data.</text>
</comment>
<gene>
    <name evidence="1" type="ORF">CQ14_30795</name>
</gene>
<name>A0A0R3MZ04_9BRAD</name>
<sequence length="286" mass="32018">MMMQDKSDRSIALDAPADEAGRISRDACPLCASSKRSPFRTVTRLGSNHEIVKCAGCGFVYAATARYDTADHGEISTLYWRFRSRHHQIRRLIHQHLKPGSRIVEIGCGRGELGYIMKDDPYTYVGYEPADGLSKFGQDHGVNIVHDFFKGETAGAADAIVIDNVLEHVLDPQGLLSDAVATLRDGGLAIVIVPNRDDLRQIVPSWRDARHWIPPDHINYFAMSDVRRMFASCKLDVKPFAFHALTMADYRYFPRAMLEIANISLLGHNVYAIKRQAFQKEGASAQ</sequence>
<dbReference type="Proteomes" id="UP000051660">
    <property type="component" value="Unassembled WGS sequence"/>
</dbReference>
<proteinExistence type="predicted"/>
<evidence type="ECO:0000313" key="1">
    <source>
        <dbReference type="EMBL" id="KRR25009.1"/>
    </source>
</evidence>
<dbReference type="PANTHER" id="PTHR43861">
    <property type="entry name" value="TRANS-ACONITATE 2-METHYLTRANSFERASE-RELATED"/>
    <property type="match status" value="1"/>
</dbReference>
<dbReference type="Pfam" id="PF13489">
    <property type="entry name" value="Methyltransf_23"/>
    <property type="match status" value="1"/>
</dbReference>
<dbReference type="CDD" id="cd02440">
    <property type="entry name" value="AdoMet_MTases"/>
    <property type="match status" value="1"/>
</dbReference>
<dbReference type="EMBL" id="LLYB01000059">
    <property type="protein sequence ID" value="KRR25009.1"/>
    <property type="molecule type" value="Genomic_DNA"/>
</dbReference>
<protein>
    <recommendedName>
        <fullName evidence="3">Methyltransferase domain-containing protein</fullName>
    </recommendedName>
</protein>